<name>A0AAW2ZBJ6_9EUKA</name>
<dbReference type="InterPro" id="IPR029063">
    <property type="entry name" value="SAM-dependent_MTases_sf"/>
</dbReference>
<gene>
    <name evidence="1" type="ORF">AKO1_001629</name>
</gene>
<evidence type="ECO:0000313" key="2">
    <source>
        <dbReference type="Proteomes" id="UP001431209"/>
    </source>
</evidence>
<accession>A0AAW2ZBJ6</accession>
<evidence type="ECO:0008006" key="3">
    <source>
        <dbReference type="Google" id="ProtNLM"/>
    </source>
</evidence>
<protein>
    <recommendedName>
        <fullName evidence="3">Methyltransferase type 11 domain-containing protein</fullName>
    </recommendedName>
</protein>
<evidence type="ECO:0000313" key="1">
    <source>
        <dbReference type="EMBL" id="KAL0486699.1"/>
    </source>
</evidence>
<proteinExistence type="predicted"/>
<keyword evidence="2" id="KW-1185">Reference proteome</keyword>
<comment type="caution">
    <text evidence="1">The sequence shown here is derived from an EMBL/GenBank/DDBJ whole genome shotgun (WGS) entry which is preliminary data.</text>
</comment>
<reference evidence="1 2" key="1">
    <citation type="submission" date="2024-03" db="EMBL/GenBank/DDBJ databases">
        <title>The Acrasis kona genome and developmental transcriptomes reveal deep origins of eukaryotic multicellular pathways.</title>
        <authorList>
            <person name="Sheikh S."/>
            <person name="Fu C.-J."/>
            <person name="Brown M.W."/>
            <person name="Baldauf S.L."/>
        </authorList>
    </citation>
    <scope>NUCLEOTIDE SEQUENCE [LARGE SCALE GENOMIC DNA]</scope>
    <source>
        <strain evidence="1 2">ATCC MYA-3509</strain>
    </source>
</reference>
<dbReference type="PANTHER" id="PTHR43675">
    <property type="entry name" value="ARSENITE METHYLTRANSFERASE"/>
    <property type="match status" value="1"/>
</dbReference>
<dbReference type="EMBL" id="JAOPGA020001259">
    <property type="protein sequence ID" value="KAL0486699.1"/>
    <property type="molecule type" value="Genomic_DNA"/>
</dbReference>
<sequence length="320" mass="36633">MSQLTVAKNKFTQLCENLNERDFEAFKGFLVDSLDLGCGHDHHHHHDEPTVDSAKTSKLDRIIDHLRSSVNVYAEAPEENIVYPKEGKFDGYTNKNTIHVDGFLYSDDVLPEFQQSGAIPTSYCKDCNSKNISDLNFISHSFSTQDLDYVFSKHVLGRYNLTDLTIMDVGSRLGAVLYYAHLFTSTKKLIGVEINPFFAKLQQTTLNKFKMQNRVQIINEDFLTLSQTINECDILIMHNVFEWFCSQEEHKNVWYKLKNQVLTKKGLKLLCCPPIGQSLSDAGIKDINIDDWVKVIPLTSDDSVQIDAERQSDFCLYEIK</sequence>
<dbReference type="Gene3D" id="3.40.50.150">
    <property type="entry name" value="Vaccinia Virus protein VP39"/>
    <property type="match status" value="1"/>
</dbReference>
<dbReference type="GO" id="GO:0008168">
    <property type="term" value="F:methyltransferase activity"/>
    <property type="evidence" value="ECO:0007669"/>
    <property type="project" value="TreeGrafter"/>
</dbReference>
<dbReference type="PANTHER" id="PTHR43675:SF1">
    <property type="entry name" value="RIKEN CDNA 2700097O09 GENE"/>
    <property type="match status" value="1"/>
</dbReference>
<dbReference type="InterPro" id="IPR026669">
    <property type="entry name" value="Arsenite_MeTrfase-like"/>
</dbReference>
<dbReference type="Proteomes" id="UP001431209">
    <property type="component" value="Unassembled WGS sequence"/>
</dbReference>
<dbReference type="AlphaFoldDB" id="A0AAW2ZBJ6"/>
<organism evidence="1 2">
    <name type="scientific">Acrasis kona</name>
    <dbReference type="NCBI Taxonomy" id="1008807"/>
    <lineage>
        <taxon>Eukaryota</taxon>
        <taxon>Discoba</taxon>
        <taxon>Heterolobosea</taxon>
        <taxon>Tetramitia</taxon>
        <taxon>Eutetramitia</taxon>
        <taxon>Acrasidae</taxon>
        <taxon>Acrasis</taxon>
    </lineage>
</organism>
<dbReference type="SUPFAM" id="SSF53335">
    <property type="entry name" value="S-adenosyl-L-methionine-dependent methyltransferases"/>
    <property type="match status" value="1"/>
</dbReference>